<dbReference type="OrthoDB" id="9758929at2"/>
<sequence length="143" mass="16501">MDFADIKRTLEDADKDTISKICAQIIELDYKALNELAQHFDELRLMVAKLPIEKPYGQDYRYNAHLAMNLLANIANNRCKCLSYNAGNRFNPETAQASGLVTILEDKLDKANYTHWYKYQCVKCNRVKSVTIHYGSHVPSYTY</sequence>
<dbReference type="RefSeq" id="WP_138483056.1">
    <property type="nucleotide sequence ID" value="NZ_PPSW01000026.1"/>
</dbReference>
<comment type="caution">
    <text evidence="1">The sequence shown here is derived from an EMBL/GenBank/DDBJ whole genome shotgun (WGS) entry which is preliminary data.</text>
</comment>
<dbReference type="EMBL" id="PPSW01000026">
    <property type="protein sequence ID" value="TLX45972.1"/>
    <property type="molecule type" value="Genomic_DNA"/>
</dbReference>
<evidence type="ECO:0000313" key="2">
    <source>
        <dbReference type="Proteomes" id="UP000309186"/>
    </source>
</evidence>
<evidence type="ECO:0000313" key="1">
    <source>
        <dbReference type="EMBL" id="TLX45972.1"/>
    </source>
</evidence>
<name>A0A5R9Q021_9GAMM</name>
<protein>
    <submittedName>
        <fullName evidence="1">Uncharacterized protein</fullName>
    </submittedName>
</protein>
<dbReference type="AlphaFoldDB" id="A0A5R9Q021"/>
<organism evidence="1 2">
    <name type="scientific">Pseudoalteromonas phenolica</name>
    <dbReference type="NCBI Taxonomy" id="161398"/>
    <lineage>
        <taxon>Bacteria</taxon>
        <taxon>Pseudomonadati</taxon>
        <taxon>Pseudomonadota</taxon>
        <taxon>Gammaproteobacteria</taxon>
        <taxon>Alteromonadales</taxon>
        <taxon>Pseudoalteromonadaceae</taxon>
        <taxon>Pseudoalteromonas</taxon>
    </lineage>
</organism>
<proteinExistence type="predicted"/>
<accession>A0A5R9Q021</accession>
<gene>
    <name evidence="1" type="ORF">C1E24_15755</name>
</gene>
<dbReference type="Proteomes" id="UP000309186">
    <property type="component" value="Unassembled WGS sequence"/>
</dbReference>
<reference evidence="1 2" key="1">
    <citation type="submission" date="2018-01" db="EMBL/GenBank/DDBJ databases">
        <title>Co-occurrence of chitin degradation, pigmentation and bioactivity in marine Pseudoalteromonas.</title>
        <authorList>
            <person name="Paulsen S."/>
            <person name="Gram L."/>
            <person name="Machado H."/>
        </authorList>
    </citation>
    <scope>NUCLEOTIDE SEQUENCE [LARGE SCALE GENOMIC DNA]</scope>
    <source>
        <strain evidence="1 2">S3663</strain>
    </source>
</reference>